<dbReference type="RefSeq" id="WP_125747895.1">
    <property type="nucleotide sequence ID" value="NZ_JBHTON010000005.1"/>
</dbReference>
<gene>
    <name evidence="3" type="ORF">ACFQ5J_02525</name>
</gene>
<accession>A0ABW4E2E8</accession>
<comment type="caution">
    <text evidence="3">The sequence shown here is derived from an EMBL/GenBank/DDBJ whole genome shotgun (WGS) entry which is preliminary data.</text>
</comment>
<dbReference type="InterPro" id="IPR009839">
    <property type="entry name" value="SseB_N"/>
</dbReference>
<feature type="domain" description="SseB protein C-terminal" evidence="2">
    <location>
        <begin position="181"/>
        <end position="261"/>
    </location>
</feature>
<feature type="domain" description="SseB protein N-terminal" evidence="1">
    <location>
        <begin position="41"/>
        <end position="167"/>
    </location>
</feature>
<evidence type="ECO:0000259" key="1">
    <source>
        <dbReference type="Pfam" id="PF07179"/>
    </source>
</evidence>
<proteinExistence type="predicted"/>
<evidence type="ECO:0000259" key="2">
    <source>
        <dbReference type="Pfam" id="PF14581"/>
    </source>
</evidence>
<keyword evidence="4" id="KW-1185">Reference proteome</keyword>
<reference evidence="4" key="1">
    <citation type="journal article" date="2019" name="Int. J. Syst. Evol. Microbiol.">
        <title>The Global Catalogue of Microorganisms (GCM) 10K type strain sequencing project: providing services to taxonomists for standard genome sequencing and annotation.</title>
        <authorList>
            <consortium name="The Broad Institute Genomics Platform"/>
            <consortium name="The Broad Institute Genome Sequencing Center for Infectious Disease"/>
            <person name="Wu L."/>
            <person name="Ma J."/>
        </authorList>
    </citation>
    <scope>NUCLEOTIDE SEQUENCE [LARGE SCALE GENOMIC DNA]</scope>
    <source>
        <strain evidence="4">CCM 8903</strain>
    </source>
</reference>
<dbReference type="Pfam" id="PF07179">
    <property type="entry name" value="SseB"/>
    <property type="match status" value="1"/>
</dbReference>
<dbReference type="InterPro" id="IPR027945">
    <property type="entry name" value="SseB_C"/>
</dbReference>
<evidence type="ECO:0000313" key="4">
    <source>
        <dbReference type="Proteomes" id="UP001597252"/>
    </source>
</evidence>
<evidence type="ECO:0000313" key="3">
    <source>
        <dbReference type="EMBL" id="MFD1484102.1"/>
    </source>
</evidence>
<dbReference type="Proteomes" id="UP001597252">
    <property type="component" value="Unassembled WGS sequence"/>
</dbReference>
<organism evidence="3 4">
    <name type="scientific">Lacticaseibacillus baoqingensis</name>
    <dbReference type="NCBI Taxonomy" id="2486013"/>
    <lineage>
        <taxon>Bacteria</taxon>
        <taxon>Bacillati</taxon>
        <taxon>Bacillota</taxon>
        <taxon>Bacilli</taxon>
        <taxon>Lactobacillales</taxon>
        <taxon>Lactobacillaceae</taxon>
        <taxon>Lacticaseibacillus</taxon>
    </lineage>
</organism>
<dbReference type="EMBL" id="JBHTON010000005">
    <property type="protein sequence ID" value="MFD1484102.1"/>
    <property type="molecule type" value="Genomic_DNA"/>
</dbReference>
<sequence length="283" mass="31142">MGIFNFGKNNDDQSEHEAGVDPVHQVTNDDLLALWRTATIEKSDANMSAFLEELIERANLITFALSDDQLAVDDAGHMQLAEGTEVRFPLLTGADEKTFQPFFTDWQAASTLLAQWQESGNQATVDQSRGVVVNFKELVQLVGGNDAVQGLVINPFEDNITLDSDAVVDLAKQAQQRQEQADQPVHVGDGQKAPDGLLEALVDKFVADGHVNRAWMRTLTMGENQSFFLILDLPERDDHDQFFDELTVIANEYLADSELGLTIAPYSDELAGAIDGAVPFYAK</sequence>
<name>A0ABW4E2E8_9LACO</name>
<dbReference type="Pfam" id="PF14581">
    <property type="entry name" value="SseB_C"/>
    <property type="match status" value="1"/>
</dbReference>
<protein>
    <submittedName>
        <fullName evidence="3">Enhanced serine sensitivity protein SseB C-terminal domain-containing protein</fullName>
    </submittedName>
</protein>